<evidence type="ECO:0000256" key="7">
    <source>
        <dbReference type="ARBA" id="ARBA00023033"/>
    </source>
</evidence>
<dbReference type="GO" id="GO:0004497">
    <property type="term" value="F:monooxygenase activity"/>
    <property type="evidence" value="ECO:0007669"/>
    <property type="project" value="UniProtKB-KW"/>
</dbReference>
<evidence type="ECO:0000256" key="13">
    <source>
        <dbReference type="ARBA" id="ARBA00067499"/>
    </source>
</evidence>
<keyword evidence="5 15" id="KW-0560">Oxidoreductase</keyword>
<evidence type="ECO:0000256" key="11">
    <source>
        <dbReference type="ARBA" id="ARBA00052049"/>
    </source>
</evidence>
<feature type="signal peptide" evidence="16">
    <location>
        <begin position="1"/>
        <end position="23"/>
    </location>
</feature>
<comment type="similarity">
    <text evidence="15">Belongs to the cytochrome P450 family.</text>
</comment>
<dbReference type="STRING" id="429701.A0A2G9HHV7"/>
<dbReference type="CDD" id="cd20653">
    <property type="entry name" value="CYP81"/>
    <property type="match status" value="1"/>
</dbReference>
<dbReference type="OrthoDB" id="1055148at2759"/>
<dbReference type="InterPro" id="IPR050651">
    <property type="entry name" value="Plant_Cytochrome_P450_Monoox"/>
</dbReference>
<evidence type="ECO:0000256" key="9">
    <source>
        <dbReference type="ARBA" id="ARBA00050930"/>
    </source>
</evidence>
<comment type="catalytic activity">
    <reaction evidence="11">
        <text>(2S)-naringenin 4',7-dimethyl ether + reduced [NADPH--hemoprotein reductase] + O2 = (2S)-carthamidin-4',7-dimethyl ether + oxidized [NADPH--hemoprotein reductase] + H2O + H(+)</text>
        <dbReference type="Rhea" id="RHEA:73439"/>
        <dbReference type="Rhea" id="RHEA-COMP:11964"/>
        <dbReference type="Rhea" id="RHEA-COMP:11965"/>
        <dbReference type="ChEBI" id="CHEBI:15377"/>
        <dbReference type="ChEBI" id="CHEBI:15378"/>
        <dbReference type="ChEBI" id="CHEBI:15379"/>
        <dbReference type="ChEBI" id="CHEBI:57618"/>
        <dbReference type="ChEBI" id="CHEBI:58210"/>
        <dbReference type="ChEBI" id="CHEBI:192816"/>
        <dbReference type="ChEBI" id="CHEBI:192817"/>
    </reaction>
    <physiologicalReaction direction="left-to-right" evidence="11">
        <dbReference type="Rhea" id="RHEA:73440"/>
    </physiologicalReaction>
</comment>
<comment type="cofactor">
    <cofactor evidence="1 14">
        <name>heme</name>
        <dbReference type="ChEBI" id="CHEBI:30413"/>
    </cofactor>
</comment>
<comment type="catalytic activity">
    <reaction evidence="12">
        <text>apigenin 4',7-dimethyl ether + reduced [NADPH--hemoprotein reductase] + O2 = ladanein + oxidized [NADPH--hemoprotein reductase] + H2O + H(+)</text>
        <dbReference type="Rhea" id="RHEA:73435"/>
        <dbReference type="Rhea" id="RHEA-COMP:11964"/>
        <dbReference type="Rhea" id="RHEA-COMP:11965"/>
        <dbReference type="ChEBI" id="CHEBI:2769"/>
        <dbReference type="ChEBI" id="CHEBI:15377"/>
        <dbReference type="ChEBI" id="CHEBI:15378"/>
        <dbReference type="ChEBI" id="CHEBI:15379"/>
        <dbReference type="ChEBI" id="CHEBI:57618"/>
        <dbReference type="ChEBI" id="CHEBI:58210"/>
        <dbReference type="ChEBI" id="CHEBI:192702"/>
    </reaction>
    <physiologicalReaction direction="left-to-right" evidence="12">
        <dbReference type="Rhea" id="RHEA:73436"/>
    </physiologicalReaction>
</comment>
<feature type="binding site" description="axial binding residue" evidence="14">
    <location>
        <position position="426"/>
    </location>
    <ligand>
        <name>heme</name>
        <dbReference type="ChEBI" id="CHEBI:30413"/>
    </ligand>
    <ligandPart>
        <name>Fe</name>
        <dbReference type="ChEBI" id="CHEBI:18248"/>
    </ligandPart>
</feature>
<accession>A0A2G9HHV7</accession>
<evidence type="ECO:0000256" key="5">
    <source>
        <dbReference type="ARBA" id="ARBA00023002"/>
    </source>
</evidence>
<evidence type="ECO:0000256" key="10">
    <source>
        <dbReference type="ARBA" id="ARBA00051691"/>
    </source>
</evidence>
<dbReference type="EMBL" id="NKXS01001730">
    <property type="protein sequence ID" value="PIN17127.1"/>
    <property type="molecule type" value="Genomic_DNA"/>
</dbReference>
<name>A0A2G9HHV7_9LAMI</name>
<keyword evidence="18" id="KW-1185">Reference proteome</keyword>
<evidence type="ECO:0000256" key="12">
    <source>
        <dbReference type="ARBA" id="ARBA00052216"/>
    </source>
</evidence>
<reference evidence="18" key="1">
    <citation type="journal article" date="2018" name="Gigascience">
        <title>Genome assembly of the Pink Ipe (Handroanthus impetiginosus, Bignoniaceae), a highly valued, ecologically keystone Neotropical timber forest tree.</title>
        <authorList>
            <person name="Silva-Junior O.B."/>
            <person name="Grattapaglia D."/>
            <person name="Novaes E."/>
            <person name="Collevatti R.G."/>
        </authorList>
    </citation>
    <scope>NUCLEOTIDE SEQUENCE [LARGE SCALE GENOMIC DNA]</scope>
    <source>
        <strain evidence="18">cv. UFG-1</strain>
    </source>
</reference>
<dbReference type="Gene3D" id="1.10.630.10">
    <property type="entry name" value="Cytochrome P450"/>
    <property type="match status" value="1"/>
</dbReference>
<dbReference type="Pfam" id="PF00067">
    <property type="entry name" value="p450"/>
    <property type="match status" value="1"/>
</dbReference>
<dbReference type="AlphaFoldDB" id="A0A2G9HHV7"/>
<proteinExistence type="inferred from homology"/>
<keyword evidence="16" id="KW-0732">Signal</keyword>
<evidence type="ECO:0000256" key="3">
    <source>
        <dbReference type="ARBA" id="ARBA00022617"/>
    </source>
</evidence>
<dbReference type="InterPro" id="IPR017972">
    <property type="entry name" value="Cyt_P450_CS"/>
</dbReference>
<dbReference type="GO" id="GO:0016020">
    <property type="term" value="C:membrane"/>
    <property type="evidence" value="ECO:0007669"/>
    <property type="project" value="UniProtKB-SubCell"/>
</dbReference>
<sequence>MDAILFYASLSLLSIFLILKNLAKNHCNLPPSPAPALPILGHLHLLKPPVHRTLRRFSQTHGPIFSLKFGSRKVVVVSSPKLVKECFTTNDIVFSNRPYSLANEYIGYNHTTMAGAPYGHHWRNLRRLGTQEVLSVVRLNEFSHVREEEMRQTLLTLITSGNEYTKVELRPKLFELIFNVIMRMLAGNKYSRNEQLGGKFREMVTEVLQHAQSSNPEDFLPFLRWIDYKGLKKKLADLGKKLDEFYQNMLEEHRREKTNTVIGHLLSLQELDPEFYTDQIIKGFITNMIIAGTNTSVVTIEWTMSLLLNHPNVLQKAKLELDSKIGHHRLVEELDLPKLHYLRNIILETFSMFPAGPLVVPRESSIDCKLGGYDIPRETLLLVNAWAIHRDPEVWDDPMCFKPEKFEEKEVETQELMPFGMGRRACPGSSLGHRMCFEWERVGLAEEIGLTMPKLKPLEARYKPRGIILKVLQESTI</sequence>
<organism evidence="17 18">
    <name type="scientific">Handroanthus impetiginosus</name>
    <dbReference type="NCBI Taxonomy" id="429701"/>
    <lineage>
        <taxon>Eukaryota</taxon>
        <taxon>Viridiplantae</taxon>
        <taxon>Streptophyta</taxon>
        <taxon>Embryophyta</taxon>
        <taxon>Tracheophyta</taxon>
        <taxon>Spermatophyta</taxon>
        <taxon>Magnoliopsida</taxon>
        <taxon>eudicotyledons</taxon>
        <taxon>Gunneridae</taxon>
        <taxon>Pentapetalae</taxon>
        <taxon>asterids</taxon>
        <taxon>lamiids</taxon>
        <taxon>Lamiales</taxon>
        <taxon>Bignoniaceae</taxon>
        <taxon>Crescentiina</taxon>
        <taxon>Tabebuia alliance</taxon>
        <taxon>Handroanthus</taxon>
    </lineage>
</organism>
<protein>
    <recommendedName>
        <fullName evidence="13">Flavonoid-6-hydroxylase</fullName>
    </recommendedName>
</protein>
<dbReference type="PRINTS" id="PR00385">
    <property type="entry name" value="P450"/>
</dbReference>
<dbReference type="PROSITE" id="PS00086">
    <property type="entry name" value="CYTOCHROME_P450"/>
    <property type="match status" value="1"/>
</dbReference>
<keyword evidence="4 14" id="KW-0479">Metal-binding</keyword>
<dbReference type="InterPro" id="IPR001128">
    <property type="entry name" value="Cyt_P450"/>
</dbReference>
<dbReference type="PANTHER" id="PTHR47947">
    <property type="entry name" value="CYTOCHROME P450 82C3-RELATED"/>
    <property type="match status" value="1"/>
</dbReference>
<feature type="chain" id="PRO_5013870067" description="Flavonoid-6-hydroxylase" evidence="16">
    <location>
        <begin position="24"/>
        <end position="477"/>
    </location>
</feature>
<evidence type="ECO:0000256" key="4">
    <source>
        <dbReference type="ARBA" id="ARBA00022723"/>
    </source>
</evidence>
<dbReference type="InterPro" id="IPR036396">
    <property type="entry name" value="Cyt_P450_sf"/>
</dbReference>
<dbReference type="GO" id="GO:0020037">
    <property type="term" value="F:heme binding"/>
    <property type="evidence" value="ECO:0007669"/>
    <property type="project" value="InterPro"/>
</dbReference>
<dbReference type="GO" id="GO:0016705">
    <property type="term" value="F:oxidoreductase activity, acting on paired donors, with incorporation or reduction of molecular oxygen"/>
    <property type="evidence" value="ECO:0007669"/>
    <property type="project" value="InterPro"/>
</dbReference>
<keyword evidence="3 14" id="KW-0349">Heme</keyword>
<evidence type="ECO:0000313" key="17">
    <source>
        <dbReference type="EMBL" id="PIN17127.1"/>
    </source>
</evidence>
<dbReference type="PRINTS" id="PR00463">
    <property type="entry name" value="EP450I"/>
</dbReference>
<dbReference type="FunFam" id="1.10.630.10:FF:000026">
    <property type="entry name" value="Cytochrome P450 82C4"/>
    <property type="match status" value="1"/>
</dbReference>
<keyword evidence="6 14" id="KW-0408">Iron</keyword>
<keyword evidence="7 15" id="KW-0503">Monooxygenase</keyword>
<evidence type="ECO:0000256" key="1">
    <source>
        <dbReference type="ARBA" id="ARBA00001971"/>
    </source>
</evidence>
<gene>
    <name evidence="17" type="ORF">CDL12_10215</name>
</gene>
<dbReference type="GO" id="GO:0005506">
    <property type="term" value="F:iron ion binding"/>
    <property type="evidence" value="ECO:0007669"/>
    <property type="project" value="InterPro"/>
</dbReference>
<comment type="caution">
    <text evidence="17">The sequence shown here is derived from an EMBL/GenBank/DDBJ whole genome shotgun (WGS) entry which is preliminary data.</text>
</comment>
<comment type="pathway">
    <text evidence="8">Flavonoid metabolism.</text>
</comment>
<dbReference type="PANTHER" id="PTHR47947:SF57">
    <property type="entry name" value="CYTOCHROME P450 81F3-LIKE"/>
    <property type="match status" value="1"/>
</dbReference>
<comment type="catalytic activity">
    <reaction evidence="10">
        <text>genkwanin + reduced [NADPH--hemoprotein reductase] + O2 = scutellarein 7-methyl ether + oxidized [NADPH--hemoprotein reductase] + H2O</text>
        <dbReference type="Rhea" id="RHEA:73427"/>
        <dbReference type="Rhea" id="RHEA-COMP:11964"/>
        <dbReference type="Rhea" id="RHEA-COMP:11965"/>
        <dbReference type="ChEBI" id="CHEBI:15377"/>
        <dbReference type="ChEBI" id="CHEBI:15379"/>
        <dbReference type="ChEBI" id="CHEBI:57618"/>
        <dbReference type="ChEBI" id="CHEBI:58210"/>
        <dbReference type="ChEBI" id="CHEBI:192700"/>
        <dbReference type="ChEBI" id="CHEBI:192701"/>
    </reaction>
    <physiologicalReaction direction="left-to-right" evidence="10">
        <dbReference type="Rhea" id="RHEA:73428"/>
    </physiologicalReaction>
</comment>
<evidence type="ECO:0000256" key="6">
    <source>
        <dbReference type="ARBA" id="ARBA00023004"/>
    </source>
</evidence>
<dbReference type="Proteomes" id="UP000231279">
    <property type="component" value="Unassembled WGS sequence"/>
</dbReference>
<evidence type="ECO:0000256" key="16">
    <source>
        <dbReference type="SAM" id="SignalP"/>
    </source>
</evidence>
<comment type="catalytic activity">
    <reaction evidence="9">
        <text>(2S)-sakuranetin + reduced [NADPH--hemoprotein reductase] + O2 = (2S)-7-methylcarthamidin + oxidized [NADPH--hemoprotein reductase] + H2O + H(+)</text>
        <dbReference type="Rhea" id="RHEA:73431"/>
        <dbReference type="Rhea" id="RHEA-COMP:11964"/>
        <dbReference type="Rhea" id="RHEA-COMP:11965"/>
        <dbReference type="ChEBI" id="CHEBI:15377"/>
        <dbReference type="ChEBI" id="CHEBI:15378"/>
        <dbReference type="ChEBI" id="CHEBI:15379"/>
        <dbReference type="ChEBI" id="CHEBI:28927"/>
        <dbReference type="ChEBI" id="CHEBI:57618"/>
        <dbReference type="ChEBI" id="CHEBI:58210"/>
        <dbReference type="ChEBI" id="CHEBI:192815"/>
    </reaction>
    <physiologicalReaction direction="left-to-right" evidence="9">
        <dbReference type="Rhea" id="RHEA:73432"/>
    </physiologicalReaction>
</comment>
<evidence type="ECO:0000256" key="2">
    <source>
        <dbReference type="ARBA" id="ARBA00004167"/>
    </source>
</evidence>
<evidence type="ECO:0000256" key="15">
    <source>
        <dbReference type="RuleBase" id="RU000461"/>
    </source>
</evidence>
<evidence type="ECO:0000313" key="18">
    <source>
        <dbReference type="Proteomes" id="UP000231279"/>
    </source>
</evidence>
<dbReference type="InterPro" id="IPR002401">
    <property type="entry name" value="Cyt_P450_E_grp-I"/>
</dbReference>
<evidence type="ECO:0000256" key="14">
    <source>
        <dbReference type="PIRSR" id="PIRSR602401-1"/>
    </source>
</evidence>
<comment type="subcellular location">
    <subcellularLocation>
        <location evidence="2">Membrane</location>
        <topology evidence="2">Single-pass membrane protein</topology>
    </subcellularLocation>
</comment>
<evidence type="ECO:0000256" key="8">
    <source>
        <dbReference type="ARBA" id="ARBA00034479"/>
    </source>
</evidence>
<dbReference type="SUPFAM" id="SSF48264">
    <property type="entry name" value="Cytochrome P450"/>
    <property type="match status" value="1"/>
</dbReference>